<keyword evidence="3" id="KW-0804">Transcription</keyword>
<dbReference type="Pfam" id="PF02311">
    <property type="entry name" value="AraC_binding"/>
    <property type="match status" value="1"/>
</dbReference>
<dbReference type="SMART" id="SM00342">
    <property type="entry name" value="HTH_ARAC"/>
    <property type="match status" value="1"/>
</dbReference>
<protein>
    <submittedName>
        <fullName evidence="5">AraC family transcriptional regulator</fullName>
    </submittedName>
</protein>
<keyword evidence="2" id="KW-0238">DNA-binding</keyword>
<dbReference type="RefSeq" id="WP_380899984.1">
    <property type="nucleotide sequence ID" value="NZ_JBHUEG010000002.1"/>
</dbReference>
<dbReference type="PROSITE" id="PS01124">
    <property type="entry name" value="HTH_ARAC_FAMILY_2"/>
    <property type="match status" value="1"/>
</dbReference>
<proteinExistence type="predicted"/>
<keyword evidence="6" id="KW-1185">Reference proteome</keyword>
<dbReference type="InterPro" id="IPR037923">
    <property type="entry name" value="HTH-like"/>
</dbReference>
<evidence type="ECO:0000256" key="2">
    <source>
        <dbReference type="ARBA" id="ARBA00023125"/>
    </source>
</evidence>
<sequence length="288" mass="34344">MSRSLTSPSSEYFPVFNIQKFDPDHRNDRDVLFHKLYGERLIESPHKHDFFIIMLFRRGEGLHMIDFAEYTLGDYQIHLVFPDQVHQWHIFEQTEAYQLMIRRPVFERISSSFRYPSMYYQQHPVMQLTEPTFQTLLQEFKAIEQEIQHPPVLWELVQARCQVVGLLISKIAERTFKDFDIFRSVPVISKLIHLVEQHYKVQHTVSFYADLLHISANYLNVLCRKHASRSASHFIQDRILLEAKRLLKASDLTFKQIAFDLGFYDHANFSKFFKTHTNMTPTAFREQK</sequence>
<dbReference type="EMBL" id="JBHULR010000001">
    <property type="protein sequence ID" value="MFD2546317.1"/>
    <property type="molecule type" value="Genomic_DNA"/>
</dbReference>
<dbReference type="Proteomes" id="UP001597545">
    <property type="component" value="Unassembled WGS sequence"/>
</dbReference>
<dbReference type="InterPro" id="IPR018060">
    <property type="entry name" value="HTH_AraC"/>
</dbReference>
<name>A0ABW5KBL7_9SPHI</name>
<dbReference type="PANTHER" id="PTHR43280">
    <property type="entry name" value="ARAC-FAMILY TRANSCRIPTIONAL REGULATOR"/>
    <property type="match status" value="1"/>
</dbReference>
<reference evidence="6" key="1">
    <citation type="journal article" date="2019" name="Int. J. Syst. Evol. Microbiol.">
        <title>The Global Catalogue of Microorganisms (GCM) 10K type strain sequencing project: providing services to taxonomists for standard genome sequencing and annotation.</title>
        <authorList>
            <consortium name="The Broad Institute Genomics Platform"/>
            <consortium name="The Broad Institute Genome Sequencing Center for Infectious Disease"/>
            <person name="Wu L."/>
            <person name="Ma J."/>
        </authorList>
    </citation>
    <scope>NUCLEOTIDE SEQUENCE [LARGE SCALE GENOMIC DNA]</scope>
    <source>
        <strain evidence="6">KCTC 42662</strain>
    </source>
</reference>
<accession>A0ABW5KBL7</accession>
<evidence type="ECO:0000256" key="1">
    <source>
        <dbReference type="ARBA" id="ARBA00023015"/>
    </source>
</evidence>
<dbReference type="PANTHER" id="PTHR43280:SF32">
    <property type="entry name" value="TRANSCRIPTIONAL REGULATORY PROTEIN"/>
    <property type="match status" value="1"/>
</dbReference>
<dbReference type="Pfam" id="PF12833">
    <property type="entry name" value="HTH_18"/>
    <property type="match status" value="1"/>
</dbReference>
<dbReference type="InterPro" id="IPR003313">
    <property type="entry name" value="AraC-bd"/>
</dbReference>
<dbReference type="SUPFAM" id="SSF51215">
    <property type="entry name" value="Regulatory protein AraC"/>
    <property type="match status" value="1"/>
</dbReference>
<gene>
    <name evidence="5" type="ORF">ACFSR5_01525</name>
</gene>
<dbReference type="InterPro" id="IPR009057">
    <property type="entry name" value="Homeodomain-like_sf"/>
</dbReference>
<comment type="caution">
    <text evidence="5">The sequence shown here is derived from an EMBL/GenBank/DDBJ whole genome shotgun (WGS) entry which is preliminary data.</text>
</comment>
<feature type="domain" description="HTH araC/xylS-type" evidence="4">
    <location>
        <begin position="189"/>
        <end position="287"/>
    </location>
</feature>
<dbReference type="Gene3D" id="1.10.10.60">
    <property type="entry name" value="Homeodomain-like"/>
    <property type="match status" value="1"/>
</dbReference>
<keyword evidence="1" id="KW-0805">Transcription regulation</keyword>
<dbReference type="SUPFAM" id="SSF46689">
    <property type="entry name" value="Homeodomain-like"/>
    <property type="match status" value="1"/>
</dbReference>
<evidence type="ECO:0000313" key="5">
    <source>
        <dbReference type="EMBL" id="MFD2546317.1"/>
    </source>
</evidence>
<evidence type="ECO:0000313" key="6">
    <source>
        <dbReference type="Proteomes" id="UP001597545"/>
    </source>
</evidence>
<organism evidence="5 6">
    <name type="scientific">Sphingobacterium suaedae</name>
    <dbReference type="NCBI Taxonomy" id="1686402"/>
    <lineage>
        <taxon>Bacteria</taxon>
        <taxon>Pseudomonadati</taxon>
        <taxon>Bacteroidota</taxon>
        <taxon>Sphingobacteriia</taxon>
        <taxon>Sphingobacteriales</taxon>
        <taxon>Sphingobacteriaceae</taxon>
        <taxon>Sphingobacterium</taxon>
    </lineage>
</organism>
<evidence type="ECO:0000256" key="3">
    <source>
        <dbReference type="ARBA" id="ARBA00023163"/>
    </source>
</evidence>
<evidence type="ECO:0000259" key="4">
    <source>
        <dbReference type="PROSITE" id="PS01124"/>
    </source>
</evidence>